<protein>
    <submittedName>
        <fullName evidence="2">Uncharacterized protein</fullName>
    </submittedName>
</protein>
<dbReference type="KEGG" id="cdes:C0J27_03880"/>
<dbReference type="EMBL" id="CP025544">
    <property type="protein sequence ID" value="AXK60857.1"/>
    <property type="molecule type" value="Genomic_DNA"/>
</dbReference>
<organism evidence="2 3">
    <name type="scientific">Candidatus Chromulinivorax destructor</name>
    <dbReference type="NCBI Taxonomy" id="2066483"/>
    <lineage>
        <taxon>Bacteria</taxon>
        <taxon>Candidatus Babelota</taxon>
        <taxon>Candidatus Babeliae</taxon>
        <taxon>Candidatus Babeliales</taxon>
        <taxon>Candidatus Chromulinivoraceae</taxon>
        <taxon>Candidatus Chromulinivorax</taxon>
    </lineage>
</organism>
<accession>A0A345ZC40</accession>
<reference evidence="2 3" key="1">
    <citation type="submission" date="2017-12" db="EMBL/GenBank/DDBJ databases">
        <title>Chromulinavorax destructans is a abundant pathogen of dominant heterotrophic picoflagllates.</title>
        <authorList>
            <person name="Deeg C.M."/>
            <person name="Zimmer M."/>
            <person name="Suttle C.A."/>
        </authorList>
    </citation>
    <scope>NUCLEOTIDE SEQUENCE [LARGE SCALE GENOMIC DNA]</scope>
    <source>
        <strain evidence="2 3">SeV1</strain>
    </source>
</reference>
<keyword evidence="1" id="KW-0175">Coiled coil</keyword>
<evidence type="ECO:0000313" key="2">
    <source>
        <dbReference type="EMBL" id="AXK60857.1"/>
    </source>
</evidence>
<dbReference type="AlphaFoldDB" id="A0A345ZC40"/>
<proteinExistence type="predicted"/>
<gene>
    <name evidence="2" type="ORF">C0J27_03880</name>
</gene>
<evidence type="ECO:0000256" key="1">
    <source>
        <dbReference type="SAM" id="Coils"/>
    </source>
</evidence>
<name>A0A345ZC40_9BACT</name>
<feature type="coiled-coil region" evidence="1">
    <location>
        <begin position="181"/>
        <end position="208"/>
    </location>
</feature>
<evidence type="ECO:0000313" key="3">
    <source>
        <dbReference type="Proteomes" id="UP000254834"/>
    </source>
</evidence>
<dbReference type="Proteomes" id="UP000254834">
    <property type="component" value="Chromosome"/>
</dbReference>
<dbReference type="RefSeq" id="WP_115585872.1">
    <property type="nucleotide sequence ID" value="NZ_CP025544.1"/>
</dbReference>
<keyword evidence="3" id="KW-1185">Reference proteome</keyword>
<sequence>MKNNKIIVSIVLFFIGAQYYAAQKDLSITDDVYDNSSSLLHDLLLSDGDYQKKSFETDQDAVQIFLQDWDEFSENEKAIELVSQLGQPDNILEPDKNLEFLVNLVPDKQQELVGQVQKNLEKKEEKSRSLKFNDLHVNAIKKILESNNMSIDAFNELSRERKITLLLQLASEDRAQLPEAEQEALSKLEEHRKKKLRLERERKLKRKLHTLSQNEETIGLVGEFAQGDNVLESDDKLEFVLNLSPEELDQLLGQAQQDLENSQKSMV</sequence>